<evidence type="ECO:0008006" key="5">
    <source>
        <dbReference type="Google" id="ProtNLM"/>
    </source>
</evidence>
<dbReference type="AlphaFoldDB" id="A0A3E3EGQ6"/>
<organism evidence="3 4">
    <name type="scientific">Thomasclavelia ramosa</name>
    <dbReference type="NCBI Taxonomy" id="1547"/>
    <lineage>
        <taxon>Bacteria</taxon>
        <taxon>Bacillati</taxon>
        <taxon>Bacillota</taxon>
        <taxon>Erysipelotrichia</taxon>
        <taxon>Erysipelotrichales</taxon>
        <taxon>Coprobacillaceae</taxon>
        <taxon>Thomasclavelia</taxon>
    </lineage>
</organism>
<protein>
    <recommendedName>
        <fullName evidence="5">DUF5011 domain-containing protein</fullName>
    </recommendedName>
</protein>
<dbReference type="Gene3D" id="2.60.40.10">
    <property type="entry name" value="Immunoglobulins"/>
    <property type="match status" value="1"/>
</dbReference>
<dbReference type="RefSeq" id="WP_008790997.1">
    <property type="nucleotide sequence ID" value="NZ_CACRTL010000031.1"/>
</dbReference>
<feature type="compositionally biased region" description="Basic and acidic residues" evidence="1">
    <location>
        <begin position="193"/>
        <end position="223"/>
    </location>
</feature>
<comment type="caution">
    <text evidence="3">The sequence shown here is derived from an EMBL/GenBank/DDBJ whole genome shotgun (WGS) entry which is preliminary data.</text>
</comment>
<keyword evidence="2" id="KW-0472">Membrane</keyword>
<reference evidence="3 4" key="1">
    <citation type="submission" date="2018-08" db="EMBL/GenBank/DDBJ databases">
        <title>A genome reference for cultivated species of the human gut microbiota.</title>
        <authorList>
            <person name="Zou Y."/>
            <person name="Xue W."/>
            <person name="Luo G."/>
        </authorList>
    </citation>
    <scope>NUCLEOTIDE SEQUENCE [LARGE SCALE GENOMIC DNA]</scope>
    <source>
        <strain evidence="3 4">OM06-4</strain>
    </source>
</reference>
<dbReference type="Proteomes" id="UP000261032">
    <property type="component" value="Unassembled WGS sequence"/>
</dbReference>
<gene>
    <name evidence="3" type="ORF">DXB93_00030</name>
</gene>
<accession>A0A3E3EGQ6</accession>
<evidence type="ECO:0000256" key="2">
    <source>
        <dbReference type="SAM" id="Phobius"/>
    </source>
</evidence>
<keyword evidence="2" id="KW-1133">Transmembrane helix</keyword>
<evidence type="ECO:0000313" key="3">
    <source>
        <dbReference type="EMBL" id="RGD87105.1"/>
    </source>
</evidence>
<evidence type="ECO:0000256" key="1">
    <source>
        <dbReference type="SAM" id="MobiDB-lite"/>
    </source>
</evidence>
<sequence>MTDIVKRNMIFSAVCILLLSGIFGIWYYTEQKSEAYRDIYLEFKTAEDEYELGVKIDPVSFIKKTNADDIEFPLIEATTVGEHTYIYIAKDSWGNRKEFVLKLKFADPTKPVLTLTADYVEITEGDSIDFNSFVKEAYDEAEGSLEAEIDAPDELKPGEYEVIYTVSDRHKNKAEAVLKLKVNAKATENSQDISKRDDTRTKKEESGGDSKKENRKESKKDETANNPGQPVPSVLPPSKIFLFSEYGSIAAAERNAKSYGQNNCPSGHTWYCSPYSDSSGTAAGYIVTFK</sequence>
<proteinExistence type="predicted"/>
<evidence type="ECO:0000313" key="4">
    <source>
        <dbReference type="Proteomes" id="UP000261032"/>
    </source>
</evidence>
<dbReference type="EMBL" id="QUSL01000001">
    <property type="protein sequence ID" value="RGD87105.1"/>
    <property type="molecule type" value="Genomic_DNA"/>
</dbReference>
<feature type="transmembrane region" description="Helical" evidence="2">
    <location>
        <begin position="9"/>
        <end position="28"/>
    </location>
</feature>
<name>A0A3E3EGQ6_9FIRM</name>
<feature type="region of interest" description="Disordered" evidence="1">
    <location>
        <begin position="187"/>
        <end position="236"/>
    </location>
</feature>
<dbReference type="InterPro" id="IPR013783">
    <property type="entry name" value="Ig-like_fold"/>
</dbReference>
<keyword evidence="2" id="KW-0812">Transmembrane</keyword>